<proteinExistence type="predicted"/>
<protein>
    <submittedName>
        <fullName evidence="2">Uncharacterized protein</fullName>
    </submittedName>
</protein>
<organism evidence="2 3">
    <name type="scientific">Juglans regia</name>
    <name type="common">English walnut</name>
    <dbReference type="NCBI Taxonomy" id="51240"/>
    <lineage>
        <taxon>Eukaryota</taxon>
        <taxon>Viridiplantae</taxon>
        <taxon>Streptophyta</taxon>
        <taxon>Embryophyta</taxon>
        <taxon>Tracheophyta</taxon>
        <taxon>Spermatophyta</taxon>
        <taxon>Magnoliopsida</taxon>
        <taxon>eudicotyledons</taxon>
        <taxon>Gunneridae</taxon>
        <taxon>Pentapetalae</taxon>
        <taxon>rosids</taxon>
        <taxon>fabids</taxon>
        <taxon>Fagales</taxon>
        <taxon>Juglandaceae</taxon>
        <taxon>Juglans</taxon>
    </lineage>
</organism>
<dbReference type="EMBL" id="LIHL02000013">
    <property type="protein sequence ID" value="KAF5450400.1"/>
    <property type="molecule type" value="Genomic_DNA"/>
</dbReference>
<gene>
    <name evidence="2" type="ORF">F2P56_030758</name>
</gene>
<evidence type="ECO:0000313" key="2">
    <source>
        <dbReference type="EMBL" id="KAF5450400.1"/>
    </source>
</evidence>
<feature type="compositionally biased region" description="Polar residues" evidence="1">
    <location>
        <begin position="133"/>
        <end position="144"/>
    </location>
</feature>
<name>A0A833X8J3_JUGRE</name>
<dbReference type="AlphaFoldDB" id="A0A833X8J3"/>
<sequence>MSNPYGALNQKVVAGNVGVSAVCQETWEVRRRLLKVQGQLRALQRDMAVIVAFVGSIKAKEDTGESKRKSKVMGHGPRNEAHQKFSKGKGWAVWQKKGGPNKLNPNPNLSWSDGAGPSRPNKHNSKGVGSAQPKAQSCEHGTTKSVTPVEGLSLCFPPELHSLGFVPDSQPTAMGQTTVAQTTPTVVEEAADEVLPTFCAQQALVGFENRISPPKEGQNSSMKGFLAPADLSVKPFEDFEVAEEEVDSDDLMH</sequence>
<feature type="region of interest" description="Disordered" evidence="1">
    <location>
        <begin position="60"/>
        <end position="144"/>
    </location>
</feature>
<dbReference type="Gramene" id="Jr13_23130_p1">
    <property type="protein sequence ID" value="cds.Jr13_23130_p1"/>
    <property type="gene ID" value="Jr13_23130"/>
</dbReference>
<evidence type="ECO:0000256" key="1">
    <source>
        <dbReference type="SAM" id="MobiDB-lite"/>
    </source>
</evidence>
<accession>A0A833X8J3</accession>
<comment type="caution">
    <text evidence="2">The sequence shown here is derived from an EMBL/GenBank/DDBJ whole genome shotgun (WGS) entry which is preliminary data.</text>
</comment>
<dbReference type="Proteomes" id="UP000619265">
    <property type="component" value="Unassembled WGS sequence"/>
</dbReference>
<reference evidence="2" key="2">
    <citation type="submission" date="2020-03" db="EMBL/GenBank/DDBJ databases">
        <title>Walnut 2.0.</title>
        <authorList>
            <person name="Marrano A."/>
            <person name="Britton M."/>
            <person name="Zimin A.V."/>
            <person name="Zaini P.A."/>
            <person name="Workman R."/>
            <person name="Puiu D."/>
            <person name="Bianco L."/>
            <person name="Allen B.J."/>
            <person name="Troggio M."/>
            <person name="Leslie C.A."/>
            <person name="Timp W."/>
            <person name="Dendekar A."/>
            <person name="Salzberg S.L."/>
            <person name="Neale D.B."/>
        </authorList>
    </citation>
    <scope>NUCLEOTIDE SEQUENCE</scope>
    <source>
        <tissue evidence="2">Leaves</tissue>
    </source>
</reference>
<reference evidence="2" key="1">
    <citation type="submission" date="2015-10" db="EMBL/GenBank/DDBJ databases">
        <authorList>
            <person name="Martinez-Garcia P.J."/>
            <person name="Crepeau M.W."/>
            <person name="Puiu D."/>
            <person name="Gonzalez-Ibeas D."/>
            <person name="Whalen J."/>
            <person name="Stevens K."/>
            <person name="Paul R."/>
            <person name="Butterfield T."/>
            <person name="Britton M."/>
            <person name="Reagan R."/>
            <person name="Chakraborty S."/>
            <person name="Walawage S.L."/>
            <person name="Vasquez-Gross H.A."/>
            <person name="Cardeno C."/>
            <person name="Famula R."/>
            <person name="Pratt K."/>
            <person name="Kuruganti S."/>
            <person name="Aradhya M.K."/>
            <person name="Leslie C.A."/>
            <person name="Dandekar A.M."/>
            <person name="Salzberg S.L."/>
            <person name="Wegrzyn J.L."/>
            <person name="Langley C.H."/>
            <person name="Neale D.B."/>
        </authorList>
    </citation>
    <scope>NUCLEOTIDE SEQUENCE</scope>
    <source>
        <tissue evidence="2">Leaves</tissue>
    </source>
</reference>
<feature type="compositionally biased region" description="Low complexity" evidence="1">
    <location>
        <begin position="96"/>
        <end position="109"/>
    </location>
</feature>
<evidence type="ECO:0000313" key="3">
    <source>
        <dbReference type="Proteomes" id="UP000619265"/>
    </source>
</evidence>